<dbReference type="EMBL" id="RKQZ01000001">
    <property type="protein sequence ID" value="RPF21065.1"/>
    <property type="molecule type" value="Genomic_DNA"/>
</dbReference>
<dbReference type="Proteomes" id="UP000280501">
    <property type="component" value="Unassembled WGS sequence"/>
</dbReference>
<evidence type="ECO:0000313" key="3">
    <source>
        <dbReference type="EMBL" id="RPF21065.1"/>
    </source>
</evidence>
<name>A0A3N4ZJH7_9MICO</name>
<comment type="caution">
    <text evidence="3">The sequence shown here is derived from an EMBL/GenBank/DDBJ whole genome shotgun (WGS) entry which is preliminary data.</text>
</comment>
<feature type="region of interest" description="Disordered" evidence="1">
    <location>
        <begin position="161"/>
        <end position="218"/>
    </location>
</feature>
<dbReference type="InterPro" id="IPR007410">
    <property type="entry name" value="LpqE-like"/>
</dbReference>
<dbReference type="SUPFAM" id="SSF110087">
    <property type="entry name" value="DR1885-like metal-binding protein"/>
    <property type="match status" value="1"/>
</dbReference>
<gene>
    <name evidence="3" type="ORF">EDD34_1683</name>
</gene>
<dbReference type="AlphaFoldDB" id="A0A3N4ZJH7"/>
<feature type="signal peptide" evidence="2">
    <location>
        <begin position="1"/>
        <end position="32"/>
    </location>
</feature>
<evidence type="ECO:0000313" key="4">
    <source>
        <dbReference type="Proteomes" id="UP000280501"/>
    </source>
</evidence>
<evidence type="ECO:0008006" key="5">
    <source>
        <dbReference type="Google" id="ProtNLM"/>
    </source>
</evidence>
<dbReference type="Pfam" id="PF04314">
    <property type="entry name" value="PCuAC"/>
    <property type="match status" value="1"/>
</dbReference>
<reference evidence="3 4" key="1">
    <citation type="submission" date="2018-11" db="EMBL/GenBank/DDBJ databases">
        <title>Sequencing the genomes of 1000 actinobacteria strains.</title>
        <authorList>
            <person name="Klenk H.-P."/>
        </authorList>
    </citation>
    <scope>NUCLEOTIDE SEQUENCE [LARGE SCALE GENOMIC DNA]</scope>
    <source>
        <strain evidence="3 4">DSM 15700</strain>
    </source>
</reference>
<dbReference type="PANTHER" id="PTHR36302">
    <property type="entry name" value="BLR7088 PROTEIN"/>
    <property type="match status" value="1"/>
</dbReference>
<keyword evidence="2" id="KW-0732">Signal</keyword>
<dbReference type="InterPro" id="IPR036182">
    <property type="entry name" value="PCuAC_sf"/>
</dbReference>
<dbReference type="RefSeq" id="WP_123814154.1">
    <property type="nucleotide sequence ID" value="NZ_RKQZ01000001.1"/>
</dbReference>
<keyword evidence="4" id="KW-1185">Reference proteome</keyword>
<protein>
    <recommendedName>
        <fullName evidence="5">Copper(I)-binding protein</fullName>
    </recommendedName>
</protein>
<organism evidence="3 4">
    <name type="scientific">Myceligenerans xiligouense</name>
    <dbReference type="NCBI Taxonomy" id="253184"/>
    <lineage>
        <taxon>Bacteria</taxon>
        <taxon>Bacillati</taxon>
        <taxon>Actinomycetota</taxon>
        <taxon>Actinomycetes</taxon>
        <taxon>Micrococcales</taxon>
        <taxon>Promicromonosporaceae</taxon>
        <taxon>Myceligenerans</taxon>
    </lineage>
</organism>
<dbReference type="InterPro" id="IPR058248">
    <property type="entry name" value="Lxx211020-like"/>
</dbReference>
<sequence>MNRSIIARTRTRPRALAAAAVAGLALLPTACAAGSQAAPDGSAAPAADATALTAEDPWAKAVDDGMTAVFGTLTNTSDHDVRLVAAATDAAESAELHVFADDGGTPVMQEADDGLLIPADEDLTLEPGGPHLMLLGVTEPLEPGEDVVVVVAAEDGSELEITAPVRSFDGANESYEPGDDEAGESMNDSAHSGDEHSPDMDPGEESSGDESSGREEDR</sequence>
<evidence type="ECO:0000256" key="2">
    <source>
        <dbReference type="SAM" id="SignalP"/>
    </source>
</evidence>
<dbReference type="Gene3D" id="2.60.40.1890">
    <property type="entry name" value="PCu(A)C copper chaperone"/>
    <property type="match status" value="1"/>
</dbReference>
<evidence type="ECO:0000256" key="1">
    <source>
        <dbReference type="SAM" id="MobiDB-lite"/>
    </source>
</evidence>
<accession>A0A3N4ZJH7</accession>
<proteinExistence type="predicted"/>
<dbReference type="PANTHER" id="PTHR36302:SF1">
    <property type="entry name" value="COPPER CHAPERONE PCU(A)C"/>
    <property type="match status" value="1"/>
</dbReference>
<feature type="chain" id="PRO_5038642270" description="Copper(I)-binding protein" evidence="2">
    <location>
        <begin position="33"/>
        <end position="218"/>
    </location>
</feature>
<dbReference type="OrthoDB" id="9796962at2"/>